<reference evidence="2" key="2">
    <citation type="submission" date="2016-03" db="EMBL/GenBank/DDBJ databases">
        <authorList>
            <person name="Ploux O."/>
        </authorList>
    </citation>
    <scope>NUCLEOTIDE SEQUENCE [LARGE SCALE GENOMIC DNA]</scope>
    <source>
        <strain evidence="2">PP9</strain>
    </source>
</reference>
<sequence length="259" mass="30672">MYSSQVNEYLSRFFEETDCSIIERHPHYITAQLTIDMDKRIMNRPYYWKYVESTNGVPCPAQLTCITHPEEVLEDVKGEIVRFGSYRLNQIFRVAQQLGAYVQLYEAVDDNQGQIFLTPFLAVNYKVSYYCDQTKEMLFSFGLNLMTGEVIEQFHEQIQELSFVPERPNAAFPLQYIIKPLRGIERLDELLYNIIQGDDHNWAEKAKQKWVRDQRVLDYFYNDVEDKPECYEIEKKALEERYAAKIKCEIINGGIFYLK</sequence>
<dbReference type="Pfam" id="PF11079">
    <property type="entry name" value="YqhG"/>
    <property type="match status" value="1"/>
</dbReference>
<dbReference type="InterPro" id="IPR024562">
    <property type="entry name" value="YqhG"/>
</dbReference>
<dbReference type="OrthoDB" id="2433584at2"/>
<keyword evidence="2" id="KW-1185">Reference proteome</keyword>
<evidence type="ECO:0000313" key="2">
    <source>
        <dbReference type="Proteomes" id="UP000076021"/>
    </source>
</evidence>
<organism evidence="1 2">
    <name type="scientific">Rummeliibacillus stabekisii</name>
    <dbReference type="NCBI Taxonomy" id="241244"/>
    <lineage>
        <taxon>Bacteria</taxon>
        <taxon>Bacillati</taxon>
        <taxon>Bacillota</taxon>
        <taxon>Bacilli</taxon>
        <taxon>Bacillales</taxon>
        <taxon>Caryophanaceae</taxon>
        <taxon>Rummeliibacillus</taxon>
    </lineage>
</organism>
<dbReference type="AlphaFoldDB" id="A0A143HBL1"/>
<evidence type="ECO:0000313" key="1">
    <source>
        <dbReference type="EMBL" id="AMW98886.1"/>
    </source>
</evidence>
<dbReference type="Proteomes" id="UP000076021">
    <property type="component" value="Chromosome"/>
</dbReference>
<dbReference type="EMBL" id="CP014806">
    <property type="protein sequence ID" value="AMW98886.1"/>
    <property type="molecule type" value="Genomic_DNA"/>
</dbReference>
<protein>
    <recommendedName>
        <fullName evidence="3">YqhG</fullName>
    </recommendedName>
</protein>
<dbReference type="KEGG" id="rst:ATY39_05120"/>
<accession>A0A143HBL1</accession>
<evidence type="ECO:0008006" key="3">
    <source>
        <dbReference type="Google" id="ProtNLM"/>
    </source>
</evidence>
<proteinExistence type="predicted"/>
<reference evidence="1 2" key="1">
    <citation type="journal article" date="2016" name="Genome Announc.">
        <title>Whole-Genome Sequence of Rummeliibacillus stabekisii Strain PP9 Isolated from Antarctic Soil.</title>
        <authorList>
            <person name="da Mota F.F."/>
            <person name="Vollu R.E."/>
            <person name="Jurelevicius D."/>
            <person name="Seldin L."/>
        </authorList>
    </citation>
    <scope>NUCLEOTIDE SEQUENCE [LARGE SCALE GENOMIC DNA]</scope>
    <source>
        <strain evidence="1 2">PP9</strain>
    </source>
</reference>
<dbReference type="RefSeq" id="WP_066786775.1">
    <property type="nucleotide sequence ID" value="NZ_CP014806.1"/>
</dbReference>
<dbReference type="STRING" id="241244.ATY39_05120"/>
<name>A0A143HBL1_9BACL</name>
<gene>
    <name evidence="1" type="ORF">ATY39_05120</name>
</gene>